<comment type="caution">
    <text evidence="3">The sequence shown here is derived from an EMBL/GenBank/DDBJ whole genome shotgun (WGS) entry which is preliminary data.</text>
</comment>
<evidence type="ECO:0000313" key="4">
    <source>
        <dbReference type="Proteomes" id="UP000004291"/>
    </source>
</evidence>
<feature type="transmembrane region" description="Helical" evidence="2">
    <location>
        <begin position="121"/>
        <end position="144"/>
    </location>
</feature>
<dbReference type="Proteomes" id="UP000004291">
    <property type="component" value="Chromosome"/>
</dbReference>
<reference evidence="3 4" key="1">
    <citation type="submission" date="2007-10" db="EMBL/GenBank/DDBJ databases">
        <authorList>
            <person name="Wagner-Dobler I."/>
            <person name="Ferriera S."/>
            <person name="Johnson J."/>
            <person name="Kravitz S."/>
            <person name="Beeson K."/>
            <person name="Sutton G."/>
            <person name="Rogers Y.-H."/>
            <person name="Friedman R."/>
            <person name="Frazier M."/>
            <person name="Venter J.C."/>
        </authorList>
    </citation>
    <scope>NUCLEOTIDE SEQUENCE [LARGE SCALE GENOMIC DNA]</scope>
    <source>
        <strain evidence="3 4">DFL-43</strain>
    </source>
</reference>
<evidence type="ECO:0000256" key="1">
    <source>
        <dbReference type="SAM" id="MobiDB-lite"/>
    </source>
</evidence>
<evidence type="ECO:0000256" key="2">
    <source>
        <dbReference type="SAM" id="Phobius"/>
    </source>
</evidence>
<dbReference type="HOGENOM" id="CLU_1270870_0_0_5"/>
<dbReference type="AlphaFoldDB" id="A9D7X7"/>
<keyword evidence="4" id="KW-1185">Reference proteome</keyword>
<dbReference type="OrthoDB" id="8115206at2"/>
<evidence type="ECO:0000313" key="3">
    <source>
        <dbReference type="EMBL" id="EDQ33169.1"/>
    </source>
</evidence>
<keyword evidence="2" id="KW-0812">Transmembrane</keyword>
<dbReference type="STRING" id="411684.HPDFL43_16876"/>
<dbReference type="EMBL" id="ABIA03000004">
    <property type="protein sequence ID" value="EDQ33169.1"/>
    <property type="molecule type" value="Genomic_DNA"/>
</dbReference>
<protein>
    <submittedName>
        <fullName evidence="3">Uncharacterized protein</fullName>
    </submittedName>
</protein>
<sequence length="217" mass="22571">MSVSGRATHAIDPKGSDLLMPERRLRPRKPRARDIEDASFETVAGGRKPHSGSRMGSKPRPVFKSRLKEFPDADTFAGPFPRDFATSGSARAPRAEPGERLGVFAGGSPGVSAGQPSARTAFAMMVGAVALAVFWMAGGHALVLAPSKDLQASNVTPPPASFAVSEPVDSIVPDPVVTSSVPGEAGESDSGSIIHAKPRPARIERAGSILMIRPEGG</sequence>
<gene>
    <name evidence="3" type="ORF">HPDFL43_16876</name>
</gene>
<accession>A9D7X7</accession>
<dbReference type="RefSeq" id="WP_007199126.1">
    <property type="nucleotide sequence ID" value="NZ_CM002917.1"/>
</dbReference>
<keyword evidence="2" id="KW-1133">Transmembrane helix</keyword>
<keyword evidence="2" id="KW-0472">Membrane</keyword>
<feature type="region of interest" description="Disordered" evidence="1">
    <location>
        <begin position="1"/>
        <end position="62"/>
    </location>
</feature>
<organism evidence="3 4">
    <name type="scientific">Hoeflea phototrophica (strain DSM 17068 / NCIMB 14078 / DFL-43)</name>
    <dbReference type="NCBI Taxonomy" id="411684"/>
    <lineage>
        <taxon>Bacteria</taxon>
        <taxon>Pseudomonadati</taxon>
        <taxon>Pseudomonadota</taxon>
        <taxon>Alphaproteobacteria</taxon>
        <taxon>Hyphomicrobiales</taxon>
        <taxon>Rhizobiaceae</taxon>
        <taxon>Hoeflea</taxon>
    </lineage>
</organism>
<reference evidence="3 4" key="2">
    <citation type="submission" date="2012-06" db="EMBL/GenBank/DDBJ databases">
        <authorList>
            <person name="Fiebig A."/>
        </authorList>
    </citation>
    <scope>NUCLEOTIDE SEQUENCE [LARGE SCALE GENOMIC DNA]</scope>
    <source>
        <strain evidence="3 4">DFL-43</strain>
    </source>
</reference>
<proteinExistence type="predicted"/>
<feature type="compositionally biased region" description="Basic and acidic residues" evidence="1">
    <location>
        <begin position="9"/>
        <end position="24"/>
    </location>
</feature>
<name>A9D7X7_HOEPD</name>